<proteinExistence type="predicted"/>
<reference evidence="2 3" key="1">
    <citation type="submission" date="2024-09" db="EMBL/GenBank/DDBJ databases">
        <title>Rethinking Asexuality: The Enigmatic Case of Functional Sexual Genes in Lepraria (Stereocaulaceae).</title>
        <authorList>
            <person name="Doellman M."/>
            <person name="Sun Y."/>
            <person name="Barcenas-Pena A."/>
            <person name="Lumbsch H.T."/>
            <person name="Grewe F."/>
        </authorList>
    </citation>
    <scope>NUCLEOTIDE SEQUENCE [LARGE SCALE GENOMIC DNA]</scope>
    <source>
        <strain evidence="2 3">Grewe 0041</strain>
    </source>
</reference>
<evidence type="ECO:0000256" key="1">
    <source>
        <dbReference type="SAM" id="MobiDB-lite"/>
    </source>
</evidence>
<dbReference type="Proteomes" id="UP001590951">
    <property type="component" value="Unassembled WGS sequence"/>
</dbReference>
<feature type="compositionally biased region" description="Acidic residues" evidence="1">
    <location>
        <begin position="30"/>
        <end position="46"/>
    </location>
</feature>
<feature type="region of interest" description="Disordered" evidence="1">
    <location>
        <begin position="1"/>
        <end position="58"/>
    </location>
</feature>
<evidence type="ECO:0000313" key="2">
    <source>
        <dbReference type="EMBL" id="KAL2047751.1"/>
    </source>
</evidence>
<protein>
    <submittedName>
        <fullName evidence="2">Uncharacterized protein</fullName>
    </submittedName>
</protein>
<keyword evidence="3" id="KW-1185">Reference proteome</keyword>
<dbReference type="EMBL" id="JBHFEH010000095">
    <property type="protein sequence ID" value="KAL2047751.1"/>
    <property type="molecule type" value="Genomic_DNA"/>
</dbReference>
<gene>
    <name evidence="2" type="ORF">ABVK25_011363</name>
</gene>
<organism evidence="2 3">
    <name type="scientific">Lepraria finkii</name>
    <dbReference type="NCBI Taxonomy" id="1340010"/>
    <lineage>
        <taxon>Eukaryota</taxon>
        <taxon>Fungi</taxon>
        <taxon>Dikarya</taxon>
        <taxon>Ascomycota</taxon>
        <taxon>Pezizomycotina</taxon>
        <taxon>Lecanoromycetes</taxon>
        <taxon>OSLEUM clade</taxon>
        <taxon>Lecanoromycetidae</taxon>
        <taxon>Lecanorales</taxon>
        <taxon>Lecanorineae</taxon>
        <taxon>Stereocaulaceae</taxon>
        <taxon>Lepraria</taxon>
    </lineage>
</organism>
<evidence type="ECO:0000313" key="3">
    <source>
        <dbReference type="Proteomes" id="UP001590951"/>
    </source>
</evidence>
<name>A0ABR4ASC5_9LECA</name>
<comment type="caution">
    <text evidence="2">The sequence shown here is derived from an EMBL/GenBank/DDBJ whole genome shotgun (WGS) entry which is preliminary data.</text>
</comment>
<accession>A0ABR4ASC5</accession>
<sequence length="73" mass="8160">MSGVGSLRMRRGRGGVENVVTGLRRRVGEESSDESDEDGEDEEAEGMDGKEEMKPMAMEDVLRFLVRGEEVKR</sequence>